<comment type="caution">
    <text evidence="2">The sequence shown here is derived from an EMBL/GenBank/DDBJ whole genome shotgun (WGS) entry which is preliminary data.</text>
</comment>
<sequence length="139" mass="15226">MHWPVLLIAPTQGQALFNYSLPGCEQAEYPTRTESDRQSQLYSWGMSEREGASPLDPSSNNNSADWPKAPGNTEHVKLEGREVLRGDKEVQPRVKVMDGNSAILTTAPEPCHKTTHCDSKPVSAREEMDAISSYAPGGT</sequence>
<evidence type="ECO:0000313" key="3">
    <source>
        <dbReference type="Proteomes" id="UP001066276"/>
    </source>
</evidence>
<dbReference type="EMBL" id="JANPWB010000012">
    <property type="protein sequence ID" value="KAJ1113052.1"/>
    <property type="molecule type" value="Genomic_DNA"/>
</dbReference>
<dbReference type="Proteomes" id="UP001066276">
    <property type="component" value="Chromosome 8"/>
</dbReference>
<feature type="compositionally biased region" description="Basic and acidic residues" evidence="1">
    <location>
        <begin position="74"/>
        <end position="96"/>
    </location>
</feature>
<feature type="region of interest" description="Disordered" evidence="1">
    <location>
        <begin position="29"/>
        <end position="139"/>
    </location>
</feature>
<evidence type="ECO:0000313" key="2">
    <source>
        <dbReference type="EMBL" id="KAJ1113052.1"/>
    </source>
</evidence>
<protein>
    <recommendedName>
        <fullName evidence="4">Prolactin receptor</fullName>
    </recommendedName>
</protein>
<dbReference type="AlphaFoldDB" id="A0AAV7NAD7"/>
<accession>A0AAV7NAD7</accession>
<evidence type="ECO:0000256" key="1">
    <source>
        <dbReference type="SAM" id="MobiDB-lite"/>
    </source>
</evidence>
<keyword evidence="3" id="KW-1185">Reference proteome</keyword>
<feature type="compositionally biased region" description="Basic and acidic residues" evidence="1">
    <location>
        <begin position="110"/>
        <end position="128"/>
    </location>
</feature>
<gene>
    <name evidence="2" type="ORF">NDU88_001311</name>
</gene>
<reference evidence="2" key="1">
    <citation type="journal article" date="2022" name="bioRxiv">
        <title>Sequencing and chromosome-scale assembly of the giantPleurodeles waltlgenome.</title>
        <authorList>
            <person name="Brown T."/>
            <person name="Elewa A."/>
            <person name="Iarovenko S."/>
            <person name="Subramanian E."/>
            <person name="Araus A.J."/>
            <person name="Petzold A."/>
            <person name="Susuki M."/>
            <person name="Suzuki K.-i.T."/>
            <person name="Hayashi T."/>
            <person name="Toyoda A."/>
            <person name="Oliveira C."/>
            <person name="Osipova E."/>
            <person name="Leigh N.D."/>
            <person name="Simon A."/>
            <person name="Yun M.H."/>
        </authorList>
    </citation>
    <scope>NUCLEOTIDE SEQUENCE</scope>
    <source>
        <strain evidence="2">20211129_DDA</strain>
        <tissue evidence="2">Liver</tissue>
    </source>
</reference>
<proteinExistence type="predicted"/>
<organism evidence="2 3">
    <name type="scientific">Pleurodeles waltl</name>
    <name type="common">Iberian ribbed newt</name>
    <dbReference type="NCBI Taxonomy" id="8319"/>
    <lineage>
        <taxon>Eukaryota</taxon>
        <taxon>Metazoa</taxon>
        <taxon>Chordata</taxon>
        <taxon>Craniata</taxon>
        <taxon>Vertebrata</taxon>
        <taxon>Euteleostomi</taxon>
        <taxon>Amphibia</taxon>
        <taxon>Batrachia</taxon>
        <taxon>Caudata</taxon>
        <taxon>Salamandroidea</taxon>
        <taxon>Salamandridae</taxon>
        <taxon>Pleurodelinae</taxon>
        <taxon>Pleurodeles</taxon>
    </lineage>
</organism>
<name>A0AAV7NAD7_PLEWA</name>
<evidence type="ECO:0008006" key="4">
    <source>
        <dbReference type="Google" id="ProtNLM"/>
    </source>
</evidence>